<evidence type="ECO:0000313" key="3">
    <source>
        <dbReference type="Proteomes" id="UP001501509"/>
    </source>
</evidence>
<feature type="domain" description="DUF397" evidence="1">
    <location>
        <begin position="13"/>
        <end position="58"/>
    </location>
</feature>
<reference evidence="3" key="1">
    <citation type="journal article" date="2019" name="Int. J. Syst. Evol. Microbiol.">
        <title>The Global Catalogue of Microorganisms (GCM) 10K type strain sequencing project: providing services to taxonomists for standard genome sequencing and annotation.</title>
        <authorList>
            <consortium name="The Broad Institute Genomics Platform"/>
            <consortium name="The Broad Institute Genome Sequencing Center for Infectious Disease"/>
            <person name="Wu L."/>
            <person name="Ma J."/>
        </authorList>
    </citation>
    <scope>NUCLEOTIDE SEQUENCE [LARGE SCALE GENOMIC DNA]</scope>
    <source>
        <strain evidence="3">JCM 6833</strain>
    </source>
</reference>
<protein>
    <recommendedName>
        <fullName evidence="1">DUF397 domain-containing protein</fullName>
    </recommendedName>
</protein>
<dbReference type="EMBL" id="BAAATD010000004">
    <property type="protein sequence ID" value="GAA2598292.1"/>
    <property type="molecule type" value="Genomic_DNA"/>
</dbReference>
<gene>
    <name evidence="2" type="ORF">GCM10010411_34780</name>
</gene>
<evidence type="ECO:0000259" key="1">
    <source>
        <dbReference type="Pfam" id="PF04149"/>
    </source>
</evidence>
<organism evidence="2 3">
    <name type="scientific">Actinomadura fulvescens</name>
    <dbReference type="NCBI Taxonomy" id="46160"/>
    <lineage>
        <taxon>Bacteria</taxon>
        <taxon>Bacillati</taxon>
        <taxon>Actinomycetota</taxon>
        <taxon>Actinomycetes</taxon>
        <taxon>Streptosporangiales</taxon>
        <taxon>Thermomonosporaceae</taxon>
        <taxon>Actinomadura</taxon>
    </lineage>
</organism>
<proteinExistence type="predicted"/>
<sequence>MRDLTTGRHSGGGGDGGQECVEVAQFPSSIGVRDSKDPDGPRLVLDSAGWRALTRRIKASEHDLT</sequence>
<keyword evidence="3" id="KW-1185">Reference proteome</keyword>
<dbReference type="InterPro" id="IPR007278">
    <property type="entry name" value="DUF397"/>
</dbReference>
<dbReference type="Proteomes" id="UP001501509">
    <property type="component" value="Unassembled WGS sequence"/>
</dbReference>
<evidence type="ECO:0000313" key="2">
    <source>
        <dbReference type="EMBL" id="GAA2598292.1"/>
    </source>
</evidence>
<dbReference type="RefSeq" id="WP_344542065.1">
    <property type="nucleotide sequence ID" value="NZ_BAAATD010000004.1"/>
</dbReference>
<accession>A0ABP6C2Z6</accession>
<name>A0ABP6C2Z6_9ACTN</name>
<comment type="caution">
    <text evidence="2">The sequence shown here is derived from an EMBL/GenBank/DDBJ whole genome shotgun (WGS) entry which is preliminary data.</text>
</comment>
<dbReference type="Pfam" id="PF04149">
    <property type="entry name" value="DUF397"/>
    <property type="match status" value="1"/>
</dbReference>